<dbReference type="Proteomes" id="UP000528964">
    <property type="component" value="Unassembled WGS sequence"/>
</dbReference>
<keyword evidence="10" id="KW-1185">Reference proteome</keyword>
<keyword evidence="4 7" id="KW-0472">Membrane</keyword>
<dbReference type="NCBIfam" id="NF001305">
    <property type="entry name" value="PRK00249.1-5"/>
    <property type="match status" value="1"/>
</dbReference>
<dbReference type="GO" id="GO:0071973">
    <property type="term" value="P:bacterial-type flagellum-dependent cell motility"/>
    <property type="evidence" value="ECO:0007669"/>
    <property type="project" value="InterPro"/>
</dbReference>
<evidence type="ECO:0000256" key="2">
    <source>
        <dbReference type="ARBA" id="ARBA00006929"/>
    </source>
</evidence>
<evidence type="ECO:0000256" key="1">
    <source>
        <dbReference type="ARBA" id="ARBA00002591"/>
    </source>
</evidence>
<dbReference type="Pfam" id="PF02107">
    <property type="entry name" value="FlgH"/>
    <property type="match status" value="1"/>
</dbReference>
<evidence type="ECO:0000313" key="9">
    <source>
        <dbReference type="EMBL" id="MBB3973533.1"/>
    </source>
</evidence>
<keyword evidence="6 7" id="KW-0998">Cell outer membrane</keyword>
<keyword evidence="9" id="KW-0282">Flagellum</keyword>
<dbReference type="AlphaFoldDB" id="A0A7W6GFY0"/>
<evidence type="ECO:0000256" key="3">
    <source>
        <dbReference type="ARBA" id="ARBA00022729"/>
    </source>
</evidence>
<dbReference type="GO" id="GO:0003774">
    <property type="term" value="F:cytoskeletal motor activity"/>
    <property type="evidence" value="ECO:0007669"/>
    <property type="project" value="InterPro"/>
</dbReference>
<gene>
    <name evidence="7" type="primary">flgH</name>
    <name evidence="9" type="ORF">GGR24_002203</name>
</gene>
<keyword evidence="9" id="KW-0969">Cilium</keyword>
<evidence type="ECO:0000256" key="5">
    <source>
        <dbReference type="ARBA" id="ARBA00023143"/>
    </source>
</evidence>
<dbReference type="PANTHER" id="PTHR34933">
    <property type="entry name" value="FLAGELLAR L-RING PROTEIN"/>
    <property type="match status" value="1"/>
</dbReference>
<comment type="subunit">
    <text evidence="7">The basal body constitutes a major portion of the flagellar organelle and consists of four rings (L,P,S, and M) mounted on a central rod.</text>
</comment>
<dbReference type="PRINTS" id="PR01008">
    <property type="entry name" value="FLGLRINGFLGH"/>
</dbReference>
<comment type="caution">
    <text evidence="9">The sequence shown here is derived from an EMBL/GenBank/DDBJ whole genome shotgun (WGS) entry which is preliminary data.</text>
</comment>
<evidence type="ECO:0000256" key="6">
    <source>
        <dbReference type="ARBA" id="ARBA00023237"/>
    </source>
</evidence>
<name>A0A7W6GFY0_9HYPH</name>
<feature type="chain" id="PRO_5030657628" description="Flagellar L-ring protein" evidence="8">
    <location>
        <begin position="21"/>
        <end position="250"/>
    </location>
</feature>
<keyword evidence="5 7" id="KW-0975">Bacterial flagellum</keyword>
<keyword evidence="9" id="KW-0966">Cell projection</keyword>
<proteinExistence type="inferred from homology"/>
<dbReference type="GO" id="GO:0009427">
    <property type="term" value="C:bacterial-type flagellum basal body, distal rod, L ring"/>
    <property type="evidence" value="ECO:0007669"/>
    <property type="project" value="InterPro"/>
</dbReference>
<dbReference type="InterPro" id="IPR000527">
    <property type="entry name" value="Flag_Lring"/>
</dbReference>
<comment type="similarity">
    <text evidence="2 7">Belongs to the FlgH family.</text>
</comment>
<comment type="function">
    <text evidence="1 7">Assembles around the rod to form the L-ring and probably protects the motor/basal body from shearing forces during rotation.</text>
</comment>
<accession>A0A7W6GFY0</accession>
<dbReference type="HAMAP" id="MF_00415">
    <property type="entry name" value="FlgH"/>
    <property type="match status" value="1"/>
</dbReference>
<protein>
    <recommendedName>
        <fullName evidence="7">Flagellar L-ring protein</fullName>
    </recommendedName>
    <alternativeName>
        <fullName evidence="7">Basal body L-ring protein</fullName>
    </alternativeName>
</protein>
<evidence type="ECO:0000256" key="8">
    <source>
        <dbReference type="SAM" id="SignalP"/>
    </source>
</evidence>
<feature type="signal peptide" evidence="8">
    <location>
        <begin position="1"/>
        <end position="20"/>
    </location>
</feature>
<organism evidence="9 10">
    <name type="scientific">Hansschlegelia beijingensis</name>
    <dbReference type="NCBI Taxonomy" id="1133344"/>
    <lineage>
        <taxon>Bacteria</taxon>
        <taxon>Pseudomonadati</taxon>
        <taxon>Pseudomonadota</taxon>
        <taxon>Alphaproteobacteria</taxon>
        <taxon>Hyphomicrobiales</taxon>
        <taxon>Methylopilaceae</taxon>
        <taxon>Hansschlegelia</taxon>
    </lineage>
</organism>
<dbReference type="RefSeq" id="WP_183395396.1">
    <property type="nucleotide sequence ID" value="NZ_JACIDR010000003.1"/>
</dbReference>
<evidence type="ECO:0000256" key="4">
    <source>
        <dbReference type="ARBA" id="ARBA00023136"/>
    </source>
</evidence>
<sequence>MTQRHALRLLSLGVAALSLAGCGAADRLANVGKQPSLSAIENPTTQPGYKPVQMPMPEVMPVSYQPNSLWQAGATGFFKDPRAKRVGDLLTVRVQITDKAEIENTTKRARSSSEQSGVDNFLGFETKLGKFLPNAVDPSNLIKAGSTASSEGAGSVDRKETLTTNVAAVVTQVLPNGSLVIEGKQEIRVNFEVRELIVAGIVRTEDIDADNTIASEKIAQARIAYGGRGQITDVQQPRYGQQVMDVLLPF</sequence>
<keyword evidence="7" id="KW-0449">Lipoprotein</keyword>
<evidence type="ECO:0000313" key="10">
    <source>
        <dbReference type="Proteomes" id="UP000528964"/>
    </source>
</evidence>
<comment type="subcellular location">
    <subcellularLocation>
        <location evidence="7">Cell outer membrane</location>
        <topology evidence="7">Lipid-anchor</topology>
    </subcellularLocation>
    <subcellularLocation>
        <location evidence="7">Bacterial flagellum basal body</location>
    </subcellularLocation>
</comment>
<dbReference type="PANTHER" id="PTHR34933:SF1">
    <property type="entry name" value="FLAGELLAR L-RING PROTEIN"/>
    <property type="match status" value="1"/>
</dbReference>
<dbReference type="GO" id="GO:0009279">
    <property type="term" value="C:cell outer membrane"/>
    <property type="evidence" value="ECO:0007669"/>
    <property type="project" value="UniProtKB-SubCell"/>
</dbReference>
<evidence type="ECO:0000256" key="7">
    <source>
        <dbReference type="HAMAP-Rule" id="MF_00415"/>
    </source>
</evidence>
<dbReference type="EMBL" id="JACIDR010000003">
    <property type="protein sequence ID" value="MBB3973533.1"/>
    <property type="molecule type" value="Genomic_DNA"/>
</dbReference>
<keyword evidence="3 7" id="KW-0732">Signal</keyword>
<dbReference type="PROSITE" id="PS51257">
    <property type="entry name" value="PROKAR_LIPOPROTEIN"/>
    <property type="match status" value="1"/>
</dbReference>
<reference evidence="9 10" key="1">
    <citation type="submission" date="2020-08" db="EMBL/GenBank/DDBJ databases">
        <title>Genomic Encyclopedia of Type Strains, Phase IV (KMG-IV): sequencing the most valuable type-strain genomes for metagenomic binning, comparative biology and taxonomic classification.</title>
        <authorList>
            <person name="Goeker M."/>
        </authorList>
    </citation>
    <scope>NUCLEOTIDE SEQUENCE [LARGE SCALE GENOMIC DNA]</scope>
    <source>
        <strain evidence="9 10">DSM 25481</strain>
    </source>
</reference>